<dbReference type="Pfam" id="PF01934">
    <property type="entry name" value="HepT-like"/>
    <property type="match status" value="1"/>
</dbReference>
<protein>
    <submittedName>
        <fullName evidence="5">Uncharacterized protein YutE (UPF0331/DUF86 family)</fullName>
    </submittedName>
</protein>
<dbReference type="GO" id="GO:0004540">
    <property type="term" value="F:RNA nuclease activity"/>
    <property type="evidence" value="ECO:0007669"/>
    <property type="project" value="InterPro"/>
</dbReference>
<dbReference type="AlphaFoldDB" id="A0A7W4Z8R6"/>
<evidence type="ECO:0000313" key="6">
    <source>
        <dbReference type="Proteomes" id="UP000535937"/>
    </source>
</evidence>
<dbReference type="InterPro" id="IPR008201">
    <property type="entry name" value="HepT-like"/>
</dbReference>
<evidence type="ECO:0000313" key="5">
    <source>
        <dbReference type="EMBL" id="MBB3059440.1"/>
    </source>
</evidence>
<dbReference type="GO" id="GO:0110001">
    <property type="term" value="C:toxin-antitoxin complex"/>
    <property type="evidence" value="ECO:0007669"/>
    <property type="project" value="InterPro"/>
</dbReference>
<evidence type="ECO:0000256" key="3">
    <source>
        <dbReference type="ARBA" id="ARBA00022801"/>
    </source>
</evidence>
<dbReference type="InterPro" id="IPR052379">
    <property type="entry name" value="Type_VII_TA_RNase"/>
</dbReference>
<dbReference type="Proteomes" id="UP000535937">
    <property type="component" value="Unassembled WGS sequence"/>
</dbReference>
<evidence type="ECO:0000256" key="2">
    <source>
        <dbReference type="ARBA" id="ARBA00022722"/>
    </source>
</evidence>
<sequence length="136" mass="15371">MNYKAYCDALTEQVSVHEELLKQISQKSTLGLLERTAAERSLQILAEAAIGATKHANRKLQLPERSDAANSVAQLLEHFPCPEVDSQEIRGAIGMRNAIVHDYLNLDWKLIQNVISTRQYLKLGRFVAHCCKLLRE</sequence>
<keyword evidence="1" id="KW-1277">Toxin-antitoxin system</keyword>
<dbReference type="PANTHER" id="PTHR33397:SF5">
    <property type="entry name" value="RNASE YUTE-RELATED"/>
    <property type="match status" value="1"/>
</dbReference>
<gene>
    <name evidence="5" type="ORF">FHS09_000241</name>
</gene>
<dbReference type="InterPro" id="IPR037038">
    <property type="entry name" value="HepT-like_sf"/>
</dbReference>
<accession>A0A7W4Z8R6</accession>
<dbReference type="Gene3D" id="1.20.120.580">
    <property type="entry name" value="bsu32300-like"/>
    <property type="match status" value="1"/>
</dbReference>
<organism evidence="5 6">
    <name type="scientific">Microbulbifer rhizosphaerae</name>
    <dbReference type="NCBI Taxonomy" id="1562603"/>
    <lineage>
        <taxon>Bacteria</taxon>
        <taxon>Pseudomonadati</taxon>
        <taxon>Pseudomonadota</taxon>
        <taxon>Gammaproteobacteria</taxon>
        <taxon>Cellvibrionales</taxon>
        <taxon>Microbulbiferaceae</taxon>
        <taxon>Microbulbifer</taxon>
    </lineage>
</organism>
<dbReference type="PANTHER" id="PTHR33397">
    <property type="entry name" value="UPF0331 PROTEIN YUTE"/>
    <property type="match status" value="1"/>
</dbReference>
<keyword evidence="3" id="KW-0378">Hydrolase</keyword>
<comment type="caution">
    <text evidence="5">The sequence shown here is derived from an EMBL/GenBank/DDBJ whole genome shotgun (WGS) entry which is preliminary data.</text>
</comment>
<evidence type="ECO:0000256" key="4">
    <source>
        <dbReference type="ARBA" id="ARBA00024207"/>
    </source>
</evidence>
<comment type="similarity">
    <text evidence="4">Belongs to the HepT RNase toxin family.</text>
</comment>
<keyword evidence="6" id="KW-1185">Reference proteome</keyword>
<dbReference type="GO" id="GO:0016787">
    <property type="term" value="F:hydrolase activity"/>
    <property type="evidence" value="ECO:0007669"/>
    <property type="project" value="UniProtKB-KW"/>
</dbReference>
<dbReference type="NCBIfam" id="NF047751">
    <property type="entry name" value="HepT_toxin"/>
    <property type="match status" value="1"/>
</dbReference>
<evidence type="ECO:0000256" key="1">
    <source>
        <dbReference type="ARBA" id="ARBA00022649"/>
    </source>
</evidence>
<dbReference type="RefSeq" id="WP_183455829.1">
    <property type="nucleotide sequence ID" value="NZ_JACHWZ010000001.1"/>
</dbReference>
<reference evidence="5 6" key="1">
    <citation type="submission" date="2020-08" db="EMBL/GenBank/DDBJ databases">
        <title>Genomic Encyclopedia of Type Strains, Phase III (KMG-III): the genomes of soil and plant-associated and newly described type strains.</title>
        <authorList>
            <person name="Whitman W."/>
        </authorList>
    </citation>
    <scope>NUCLEOTIDE SEQUENCE [LARGE SCALE GENOMIC DNA]</scope>
    <source>
        <strain evidence="5 6">CECT 8799</strain>
    </source>
</reference>
<keyword evidence="2" id="KW-0540">Nuclease</keyword>
<name>A0A7W4Z8R6_9GAMM</name>
<proteinExistence type="inferred from homology"/>
<dbReference type="EMBL" id="JACHWZ010000001">
    <property type="protein sequence ID" value="MBB3059440.1"/>
    <property type="molecule type" value="Genomic_DNA"/>
</dbReference>